<organism evidence="2 3">
    <name type="scientific">Phlebiopsis gigantea (strain 11061_1 CR5-6)</name>
    <name type="common">White-rot fungus</name>
    <name type="synonym">Peniophora gigantea</name>
    <dbReference type="NCBI Taxonomy" id="745531"/>
    <lineage>
        <taxon>Eukaryota</taxon>
        <taxon>Fungi</taxon>
        <taxon>Dikarya</taxon>
        <taxon>Basidiomycota</taxon>
        <taxon>Agaricomycotina</taxon>
        <taxon>Agaricomycetes</taxon>
        <taxon>Polyporales</taxon>
        <taxon>Phanerochaetaceae</taxon>
        <taxon>Phlebiopsis</taxon>
    </lineage>
</organism>
<gene>
    <name evidence="2" type="ORF">PHLGIDRAFT_31412</name>
</gene>
<dbReference type="EMBL" id="KN840578">
    <property type="protein sequence ID" value="KIP04345.1"/>
    <property type="molecule type" value="Genomic_DNA"/>
</dbReference>
<feature type="chain" id="PRO_5002178216" evidence="1">
    <location>
        <begin position="20"/>
        <end position="203"/>
    </location>
</feature>
<reference evidence="2 3" key="1">
    <citation type="journal article" date="2014" name="PLoS Genet.">
        <title>Analysis of the Phlebiopsis gigantea genome, transcriptome and secretome provides insight into its pioneer colonization strategies of wood.</title>
        <authorList>
            <person name="Hori C."/>
            <person name="Ishida T."/>
            <person name="Igarashi K."/>
            <person name="Samejima M."/>
            <person name="Suzuki H."/>
            <person name="Master E."/>
            <person name="Ferreira P."/>
            <person name="Ruiz-Duenas F.J."/>
            <person name="Held B."/>
            <person name="Canessa P."/>
            <person name="Larrondo L.F."/>
            <person name="Schmoll M."/>
            <person name="Druzhinina I.S."/>
            <person name="Kubicek C.P."/>
            <person name="Gaskell J.A."/>
            <person name="Kersten P."/>
            <person name="St John F."/>
            <person name="Glasner J."/>
            <person name="Sabat G."/>
            <person name="Splinter BonDurant S."/>
            <person name="Syed K."/>
            <person name="Yadav J."/>
            <person name="Mgbeahuruike A.C."/>
            <person name="Kovalchuk A."/>
            <person name="Asiegbu F.O."/>
            <person name="Lackner G."/>
            <person name="Hoffmeister D."/>
            <person name="Rencoret J."/>
            <person name="Gutierrez A."/>
            <person name="Sun H."/>
            <person name="Lindquist E."/>
            <person name="Barry K."/>
            <person name="Riley R."/>
            <person name="Grigoriev I.V."/>
            <person name="Henrissat B."/>
            <person name="Kues U."/>
            <person name="Berka R.M."/>
            <person name="Martinez A.T."/>
            <person name="Covert S.F."/>
            <person name="Blanchette R.A."/>
            <person name="Cullen D."/>
        </authorList>
    </citation>
    <scope>NUCLEOTIDE SEQUENCE [LARGE SCALE GENOMIC DNA]</scope>
    <source>
        <strain evidence="2 3">11061_1 CR5-6</strain>
    </source>
</reference>
<name>A0A0C3S6W7_PHLG1</name>
<sequence length="203" mass="20916">MQLLNSIISTLAVATLAYADCSSLGGSDSFSGSFRLAAYDATAGTTTTLTLANSLTVPMTSFYVLSASGGTNNGFVNLTLSSGIISSQSSISTLAPIHSLGAVEVSEQNPVPASGPFLTWSNTFAAPSEVFCAVPSSTPDAGDLLAAYGHTDLFFLCESFFVLGSPQTFNALLYNASTTFVPDSTPGYEGSTCKPVTVLFEPL</sequence>
<keyword evidence="3" id="KW-1185">Reference proteome</keyword>
<dbReference type="Proteomes" id="UP000053257">
    <property type="component" value="Unassembled WGS sequence"/>
</dbReference>
<proteinExistence type="predicted"/>
<protein>
    <submittedName>
        <fullName evidence="2">Uncharacterized protein</fullName>
    </submittedName>
</protein>
<keyword evidence="1" id="KW-0732">Signal</keyword>
<dbReference type="HOGENOM" id="CLU_1343680_0_0_1"/>
<evidence type="ECO:0000313" key="3">
    <source>
        <dbReference type="Proteomes" id="UP000053257"/>
    </source>
</evidence>
<evidence type="ECO:0000313" key="2">
    <source>
        <dbReference type="EMBL" id="KIP04345.1"/>
    </source>
</evidence>
<dbReference type="AlphaFoldDB" id="A0A0C3S6W7"/>
<accession>A0A0C3S6W7</accession>
<evidence type="ECO:0000256" key="1">
    <source>
        <dbReference type="SAM" id="SignalP"/>
    </source>
</evidence>
<feature type="signal peptide" evidence="1">
    <location>
        <begin position="1"/>
        <end position="19"/>
    </location>
</feature>